<keyword evidence="1" id="KW-0813">Transport</keyword>
<dbReference type="GO" id="GO:0046961">
    <property type="term" value="F:proton-transporting ATPase activity, rotational mechanism"/>
    <property type="evidence" value="ECO:0007669"/>
    <property type="project" value="InterPro"/>
</dbReference>
<dbReference type="PANTHER" id="PTHR10698">
    <property type="entry name" value="V-TYPE PROTON ATPASE SUBUNIT H"/>
    <property type="match status" value="1"/>
</dbReference>
<dbReference type="InterPro" id="IPR016024">
    <property type="entry name" value="ARM-type_fold"/>
</dbReference>
<feature type="domain" description="ATPase V1 complex subunit H C-terminal" evidence="3">
    <location>
        <begin position="2"/>
        <end position="68"/>
    </location>
</feature>
<dbReference type="InterPro" id="IPR011987">
    <property type="entry name" value="ATPase_V1-cplx_hsu_C"/>
</dbReference>
<dbReference type="GO" id="GO:0005765">
    <property type="term" value="C:lysosomal membrane"/>
    <property type="evidence" value="ECO:0007669"/>
    <property type="project" value="TreeGrafter"/>
</dbReference>
<dbReference type="PANTHER" id="PTHR10698:SF1">
    <property type="entry name" value="V-TYPE PROTON ATPASE SUBUNIT H 1-RELATED"/>
    <property type="match status" value="1"/>
</dbReference>
<evidence type="ECO:0000256" key="2">
    <source>
        <dbReference type="ARBA" id="ARBA00046225"/>
    </source>
</evidence>
<dbReference type="eggNOG" id="KOG2759">
    <property type="taxonomic scope" value="Eukaryota"/>
</dbReference>
<evidence type="ECO:0000313" key="5">
    <source>
        <dbReference type="WBParaSite" id="Csp11.Scaffold630.g22287.t1"/>
    </source>
</evidence>
<sequence length="75" mass="8725">MLDKSNDSLILCVSAHDIREFVRYYPRGKMQVEQLGGKEAMMRLLTVKDPNVRYHALLAAQKPMINHWRDLGLEI</sequence>
<dbReference type="WBParaSite" id="Csp11.Scaffold630.g22287.t1">
    <property type="protein sequence ID" value="Csp11.Scaffold630.g22287.t1"/>
    <property type="gene ID" value="Csp11.Scaffold630.g22287"/>
</dbReference>
<proteinExistence type="predicted"/>
<dbReference type="Proteomes" id="UP000095282">
    <property type="component" value="Unplaced"/>
</dbReference>
<dbReference type="InterPro" id="IPR038497">
    <property type="entry name" value="ATPase_V1-cplx_hsu_C_sf"/>
</dbReference>
<dbReference type="InterPro" id="IPR004908">
    <property type="entry name" value="ATPase_V1-cplx_hsu"/>
</dbReference>
<evidence type="ECO:0000259" key="3">
    <source>
        <dbReference type="Pfam" id="PF11698"/>
    </source>
</evidence>
<protein>
    <submittedName>
        <fullName evidence="5">V-ATPase_H_C domain-containing protein</fullName>
    </submittedName>
</protein>
<dbReference type="GO" id="GO:0000221">
    <property type="term" value="C:vacuolar proton-transporting V-type ATPase, V1 domain"/>
    <property type="evidence" value="ECO:0007669"/>
    <property type="project" value="InterPro"/>
</dbReference>
<dbReference type="STRING" id="1561998.A0A1I7V4F1"/>
<dbReference type="AlphaFoldDB" id="A0A1I7V4F1"/>
<dbReference type="SUPFAM" id="SSF48371">
    <property type="entry name" value="ARM repeat"/>
    <property type="match status" value="1"/>
</dbReference>
<evidence type="ECO:0000256" key="1">
    <source>
        <dbReference type="ARBA" id="ARBA00022448"/>
    </source>
</evidence>
<accession>A0A1I7V4F1</accession>
<comment type="function">
    <text evidence="2">Subunit of the V1 complex of vacuolar(H+)-ATPase (V-ATPase), a multisubunit enzyme composed of a peripheral complex (V1) that hydrolyzes ATP and a membrane integral complex (V0) that translocates protons. V-ATPase is responsible for acidifying and maintaining the pH of intracellular compartments and in some cell types, is targeted to the plasma membrane, where it is responsible for acidifying the extracellular environment. Subunit H is essential for V-ATPase activity, but not for the assembly of the complex.</text>
</comment>
<keyword evidence="4" id="KW-1185">Reference proteome</keyword>
<organism evidence="4 5">
    <name type="scientific">Caenorhabditis tropicalis</name>
    <dbReference type="NCBI Taxonomy" id="1561998"/>
    <lineage>
        <taxon>Eukaryota</taxon>
        <taxon>Metazoa</taxon>
        <taxon>Ecdysozoa</taxon>
        <taxon>Nematoda</taxon>
        <taxon>Chromadorea</taxon>
        <taxon>Rhabditida</taxon>
        <taxon>Rhabditina</taxon>
        <taxon>Rhabditomorpha</taxon>
        <taxon>Rhabditoidea</taxon>
        <taxon>Rhabditidae</taxon>
        <taxon>Peloderinae</taxon>
        <taxon>Caenorhabditis</taxon>
    </lineage>
</organism>
<dbReference type="Gene3D" id="1.25.40.150">
    <property type="entry name" value="V-type ATPase, subunit H, C-terminal domain"/>
    <property type="match status" value="1"/>
</dbReference>
<dbReference type="Pfam" id="PF11698">
    <property type="entry name" value="V-ATPase_H_C"/>
    <property type="match status" value="1"/>
</dbReference>
<reference evidence="5" key="1">
    <citation type="submission" date="2016-11" db="UniProtKB">
        <authorList>
            <consortium name="WormBaseParasite"/>
        </authorList>
    </citation>
    <scope>IDENTIFICATION</scope>
</reference>
<evidence type="ECO:0000313" key="4">
    <source>
        <dbReference type="Proteomes" id="UP000095282"/>
    </source>
</evidence>
<name>A0A1I7V4F1_9PELO</name>